<proteinExistence type="predicted"/>
<name>A0A1I7WAI3_HETBA</name>
<evidence type="ECO:0000313" key="3">
    <source>
        <dbReference type="WBParaSite" id="Hba_01669"/>
    </source>
</evidence>
<sequence length="68" mass="7986">MELLDFVGLIKKRTILDILWITYISGFSVYKSYLTLMSAHFLLLVFFEAFSHSLYLGITRFKSKGTHY</sequence>
<keyword evidence="2" id="KW-1185">Reference proteome</keyword>
<dbReference type="WBParaSite" id="Hba_01669">
    <property type="protein sequence ID" value="Hba_01669"/>
    <property type="gene ID" value="Hba_01669"/>
</dbReference>
<evidence type="ECO:0000256" key="1">
    <source>
        <dbReference type="SAM" id="Phobius"/>
    </source>
</evidence>
<accession>A0A1I7WAI3</accession>
<organism evidence="2 3">
    <name type="scientific">Heterorhabditis bacteriophora</name>
    <name type="common">Entomopathogenic nematode worm</name>
    <dbReference type="NCBI Taxonomy" id="37862"/>
    <lineage>
        <taxon>Eukaryota</taxon>
        <taxon>Metazoa</taxon>
        <taxon>Ecdysozoa</taxon>
        <taxon>Nematoda</taxon>
        <taxon>Chromadorea</taxon>
        <taxon>Rhabditida</taxon>
        <taxon>Rhabditina</taxon>
        <taxon>Rhabditomorpha</taxon>
        <taxon>Strongyloidea</taxon>
        <taxon>Heterorhabditidae</taxon>
        <taxon>Heterorhabditis</taxon>
    </lineage>
</organism>
<dbReference type="Proteomes" id="UP000095283">
    <property type="component" value="Unplaced"/>
</dbReference>
<keyword evidence="1" id="KW-0472">Membrane</keyword>
<reference evidence="3" key="1">
    <citation type="submission" date="2016-11" db="UniProtKB">
        <authorList>
            <consortium name="WormBaseParasite"/>
        </authorList>
    </citation>
    <scope>IDENTIFICATION</scope>
</reference>
<evidence type="ECO:0000313" key="2">
    <source>
        <dbReference type="Proteomes" id="UP000095283"/>
    </source>
</evidence>
<keyword evidence="1" id="KW-0812">Transmembrane</keyword>
<protein>
    <submittedName>
        <fullName evidence="3">Uncharacterized protein</fullName>
    </submittedName>
</protein>
<keyword evidence="1" id="KW-1133">Transmembrane helix</keyword>
<dbReference type="AlphaFoldDB" id="A0A1I7WAI3"/>
<feature type="transmembrane region" description="Helical" evidence="1">
    <location>
        <begin position="39"/>
        <end position="58"/>
    </location>
</feature>